<dbReference type="Proteomes" id="UP000260943">
    <property type="component" value="Unassembled WGS sequence"/>
</dbReference>
<evidence type="ECO:0000313" key="5">
    <source>
        <dbReference type="EMBL" id="RGL11676.1"/>
    </source>
</evidence>
<dbReference type="Gene3D" id="3.30.70.20">
    <property type="match status" value="1"/>
</dbReference>
<dbReference type="InterPro" id="IPR017900">
    <property type="entry name" value="4Fe4S_Fe_S_CS"/>
</dbReference>
<proteinExistence type="predicted"/>
<dbReference type="InterPro" id="IPR007525">
    <property type="entry name" value="FrhB_FdhB_C"/>
</dbReference>
<protein>
    <submittedName>
        <fullName evidence="5">F420H(2):quinone oxidoreductase</fullName>
    </submittedName>
</protein>
<gene>
    <name evidence="5" type="ORF">DXC81_02515</name>
</gene>
<sequence length="414" mass="44063">MIDMSCGMPKIAKLGDACCGCGACAARCPKGCVEMVPDAAGFLRPEVDTGACIGCGGCDSVCPAIGGRPEDVVTSVCWAKSRDREERLASSSGGIFALLAHEVLRDGGVVVGAAWASGFKVVRHVLVEDEDRLDEVMRSKYVQSSVGREVYEGVRGALRGGRRVLFAGTACQVAGMRAYLGKLADSEGFLAVDVICHGAPSPLLWEKWAEHKERVAHTALRAVNMRSKTTGWLSYSASYAYAYDAEKDGASASPAPEPDSCVFGEDWYMKAFLANACLRPSCYACPAKRSCGSDITLGDFWGIQSAHPEVDYEGGVSAVICNTPKGAAAFEAVGPCVESGESSLERILPGNPSLVSPVAPYAKRGEFMRDLEGGVDIEEMMRRYDFRAPLAQRVRAKLGAVKRRVLGAAMAHHA</sequence>
<dbReference type="PROSITE" id="PS51379">
    <property type="entry name" value="4FE4S_FER_2"/>
    <property type="match status" value="2"/>
</dbReference>
<organism evidence="5 6">
    <name type="scientific">Collinsella tanakaei</name>
    <dbReference type="NCBI Taxonomy" id="626935"/>
    <lineage>
        <taxon>Bacteria</taxon>
        <taxon>Bacillati</taxon>
        <taxon>Actinomycetota</taxon>
        <taxon>Coriobacteriia</taxon>
        <taxon>Coriobacteriales</taxon>
        <taxon>Coriobacteriaceae</taxon>
        <taxon>Collinsella</taxon>
    </lineage>
</organism>
<keyword evidence="3" id="KW-0411">Iron-sulfur</keyword>
<dbReference type="EMBL" id="QSRJ01000002">
    <property type="protein sequence ID" value="RGL11676.1"/>
    <property type="molecule type" value="Genomic_DNA"/>
</dbReference>
<evidence type="ECO:0000313" key="6">
    <source>
        <dbReference type="Proteomes" id="UP000260943"/>
    </source>
</evidence>
<dbReference type="PANTHER" id="PTHR43193:SF2">
    <property type="entry name" value="POLYFERREDOXIN PROTEIN FWDF"/>
    <property type="match status" value="1"/>
</dbReference>
<evidence type="ECO:0000256" key="2">
    <source>
        <dbReference type="ARBA" id="ARBA00023004"/>
    </source>
</evidence>
<dbReference type="SUPFAM" id="SSF54862">
    <property type="entry name" value="4Fe-4S ferredoxins"/>
    <property type="match status" value="1"/>
</dbReference>
<feature type="domain" description="4Fe-4S ferredoxin-type" evidence="4">
    <location>
        <begin position="7"/>
        <end position="38"/>
    </location>
</feature>
<comment type="caution">
    <text evidence="5">The sequence shown here is derived from an EMBL/GenBank/DDBJ whole genome shotgun (WGS) entry which is preliminary data.</text>
</comment>
<keyword evidence="2" id="KW-0408">Iron</keyword>
<dbReference type="PANTHER" id="PTHR43193">
    <property type="match status" value="1"/>
</dbReference>
<dbReference type="Pfam" id="PF04432">
    <property type="entry name" value="FrhB_FdhB_C"/>
    <property type="match status" value="1"/>
</dbReference>
<accession>A0A3E4QWR1</accession>
<evidence type="ECO:0000259" key="4">
    <source>
        <dbReference type="PROSITE" id="PS51379"/>
    </source>
</evidence>
<evidence type="ECO:0000256" key="3">
    <source>
        <dbReference type="ARBA" id="ARBA00023014"/>
    </source>
</evidence>
<dbReference type="InterPro" id="IPR017896">
    <property type="entry name" value="4Fe4S_Fe-S-bd"/>
</dbReference>
<name>A0A3E4QWR1_9ACTN</name>
<feature type="domain" description="4Fe-4S ferredoxin-type" evidence="4">
    <location>
        <begin position="43"/>
        <end position="70"/>
    </location>
</feature>
<reference evidence="5 6" key="1">
    <citation type="submission" date="2018-08" db="EMBL/GenBank/DDBJ databases">
        <title>A genome reference for cultivated species of the human gut microbiota.</title>
        <authorList>
            <person name="Zou Y."/>
            <person name="Xue W."/>
            <person name="Luo G."/>
        </authorList>
    </citation>
    <scope>NUCLEOTIDE SEQUENCE [LARGE SCALE GENOMIC DNA]</scope>
    <source>
        <strain evidence="5 6">TF08-14</strain>
    </source>
</reference>
<evidence type="ECO:0000256" key="1">
    <source>
        <dbReference type="ARBA" id="ARBA00022723"/>
    </source>
</evidence>
<dbReference type="InterPro" id="IPR052977">
    <property type="entry name" value="Polyferredoxin-like_ET"/>
</dbReference>
<dbReference type="PROSITE" id="PS00198">
    <property type="entry name" value="4FE4S_FER_1"/>
    <property type="match status" value="2"/>
</dbReference>
<keyword evidence="1" id="KW-0479">Metal-binding</keyword>
<dbReference type="GO" id="GO:0046872">
    <property type="term" value="F:metal ion binding"/>
    <property type="evidence" value="ECO:0007669"/>
    <property type="project" value="UniProtKB-KW"/>
</dbReference>
<dbReference type="GO" id="GO:0051536">
    <property type="term" value="F:iron-sulfur cluster binding"/>
    <property type="evidence" value="ECO:0007669"/>
    <property type="project" value="UniProtKB-KW"/>
</dbReference>
<dbReference type="AlphaFoldDB" id="A0A3E4QWR1"/>